<dbReference type="Gene3D" id="2.30.30.140">
    <property type="match status" value="1"/>
</dbReference>
<dbReference type="InterPro" id="IPR000313">
    <property type="entry name" value="PWWP_dom"/>
</dbReference>
<dbReference type="GeneTree" id="ENSGT00940000157692"/>
<accession>A0A8C4X0T5</accession>
<evidence type="ECO:0000259" key="2">
    <source>
        <dbReference type="PROSITE" id="PS50812"/>
    </source>
</evidence>
<feature type="domain" description="PWWP" evidence="2">
    <location>
        <begin position="411"/>
        <end position="466"/>
    </location>
</feature>
<feature type="compositionally biased region" description="Basic and acidic residues" evidence="1">
    <location>
        <begin position="225"/>
        <end position="244"/>
    </location>
</feature>
<organism evidence="3 4">
    <name type="scientific">Eptatretus burgeri</name>
    <name type="common">Inshore hagfish</name>
    <dbReference type="NCBI Taxonomy" id="7764"/>
    <lineage>
        <taxon>Eukaryota</taxon>
        <taxon>Metazoa</taxon>
        <taxon>Chordata</taxon>
        <taxon>Craniata</taxon>
        <taxon>Vertebrata</taxon>
        <taxon>Cyclostomata</taxon>
        <taxon>Myxini</taxon>
        <taxon>Myxiniformes</taxon>
        <taxon>Myxinidae</taxon>
        <taxon>Eptatretinae</taxon>
        <taxon>Eptatretus</taxon>
    </lineage>
</organism>
<name>A0A8C4X0T5_EPTBU</name>
<sequence>VPSGPVRMGQKGAPFVGGGHGGERKSEMAAPGSELLVRVDQAVDDALLVSLRLGERDFSGVLMDVSGRSGLCGIPITVLPKREPLHAEFSTDCTLERRPAPLQLLHPANTLSVQPRPLLKTECSNGTIFPLYSNNAPYPPPLLIRHTYNQSVPQPPPRPIKRIKRRATRDCGRQEVTVALRPRPILCERCKGGVGGEGSTESSCGEVPTESWGSSSCLESLRKRRQDETEVHANKDPKQSDNTDMRASCAYSGRRTAVPHRRKAPPLQSKGLVHNSRADTRASVALRSLTTGRKVRNVHRVNTSCDSNTSGTSDGEESPAVSTNRRTVGAKHCWSRKSARHEQQESEEACLPNTVEDENEEDGISSSRSACGSNSTVASRRRQNDVVPEPEHIHIKKVTRCVTSGGKTACVGDVVWAKIYGCPWWPARIECITVSVQVGFSKCFDTFRVVLAWDEYDVTFSTSLQD</sequence>
<dbReference type="AlphaFoldDB" id="A0A8C4X0T5"/>
<protein>
    <recommendedName>
        <fullName evidence="2">PWWP domain-containing protein</fullName>
    </recommendedName>
</protein>
<feature type="compositionally biased region" description="Polar residues" evidence="1">
    <location>
        <begin position="364"/>
        <end position="378"/>
    </location>
</feature>
<feature type="region of interest" description="Disordered" evidence="1">
    <location>
        <begin position="1"/>
        <end position="28"/>
    </location>
</feature>
<dbReference type="OMA" id="NFQSCFN"/>
<reference evidence="3" key="1">
    <citation type="submission" date="2025-08" db="UniProtKB">
        <authorList>
            <consortium name="Ensembl"/>
        </authorList>
    </citation>
    <scope>IDENTIFICATION</scope>
</reference>
<evidence type="ECO:0000313" key="3">
    <source>
        <dbReference type="Ensembl" id="ENSEBUP00000024366.1"/>
    </source>
</evidence>
<dbReference type="SUPFAM" id="SSF63748">
    <property type="entry name" value="Tudor/PWWP/MBT"/>
    <property type="match status" value="1"/>
</dbReference>
<dbReference type="Proteomes" id="UP000694388">
    <property type="component" value="Unplaced"/>
</dbReference>
<proteinExistence type="predicted"/>
<feature type="region of interest" description="Disordered" evidence="1">
    <location>
        <begin position="191"/>
        <end position="273"/>
    </location>
</feature>
<evidence type="ECO:0000256" key="1">
    <source>
        <dbReference type="SAM" id="MobiDB-lite"/>
    </source>
</evidence>
<reference evidence="3" key="2">
    <citation type="submission" date="2025-09" db="UniProtKB">
        <authorList>
            <consortium name="Ensembl"/>
        </authorList>
    </citation>
    <scope>IDENTIFICATION</scope>
</reference>
<feature type="region of interest" description="Disordered" evidence="1">
    <location>
        <begin position="287"/>
        <end position="386"/>
    </location>
</feature>
<feature type="compositionally biased region" description="Polar residues" evidence="1">
    <location>
        <begin position="300"/>
        <end position="313"/>
    </location>
</feature>
<keyword evidence="4" id="KW-1185">Reference proteome</keyword>
<dbReference type="Ensembl" id="ENSEBUT00000024942.1">
    <property type="protein sequence ID" value="ENSEBUP00000024366.1"/>
    <property type="gene ID" value="ENSEBUG00000015019.1"/>
</dbReference>
<evidence type="ECO:0000313" key="4">
    <source>
        <dbReference type="Proteomes" id="UP000694388"/>
    </source>
</evidence>
<dbReference type="PROSITE" id="PS50812">
    <property type="entry name" value="PWWP"/>
    <property type="match status" value="1"/>
</dbReference>